<comment type="caution">
    <text evidence="1">The sequence shown here is derived from an EMBL/GenBank/DDBJ whole genome shotgun (WGS) entry which is preliminary data.</text>
</comment>
<accession>A0ABX0MUG5</accession>
<dbReference type="RefSeq" id="WP_167239998.1">
    <property type="nucleotide sequence ID" value="NZ_WHJF01000112.1"/>
</dbReference>
<proteinExistence type="predicted"/>
<dbReference type="Proteomes" id="UP000610594">
    <property type="component" value="Unassembled WGS sequence"/>
</dbReference>
<keyword evidence="2" id="KW-1185">Reference proteome</keyword>
<organism evidence="1 2">
    <name type="scientific">Massilia genomosp. 1</name>
    <dbReference type="NCBI Taxonomy" id="2609280"/>
    <lineage>
        <taxon>Bacteria</taxon>
        <taxon>Pseudomonadati</taxon>
        <taxon>Pseudomonadota</taxon>
        <taxon>Betaproteobacteria</taxon>
        <taxon>Burkholderiales</taxon>
        <taxon>Oxalobacteraceae</taxon>
        <taxon>Telluria group</taxon>
        <taxon>Massilia</taxon>
    </lineage>
</organism>
<evidence type="ECO:0000313" key="2">
    <source>
        <dbReference type="Proteomes" id="UP000610594"/>
    </source>
</evidence>
<gene>
    <name evidence="1" type="ORF">F1735_27975</name>
</gene>
<name>A0ABX0MUG5_9BURK</name>
<evidence type="ECO:0000313" key="1">
    <source>
        <dbReference type="EMBL" id="NHZ66086.1"/>
    </source>
</evidence>
<sequence length="164" mass="18555">MNIYEILDHFFISMFLSPAVTAAPEVRDEVHSVDICYKPIYDKSKVPSTVESFPKTGVPLGRFTEGESRHRLLGMALLKMNAAFKRVEKPRKIPNALALKDVKVRILAPDMNIFINSRGEGIVNDKKFILNASELLEVERVLGDAFECIKHNEDKLKRQKTPSA</sequence>
<dbReference type="EMBL" id="WHJF01000112">
    <property type="protein sequence ID" value="NHZ66086.1"/>
    <property type="molecule type" value="Genomic_DNA"/>
</dbReference>
<protein>
    <submittedName>
        <fullName evidence="1">Uncharacterized protein</fullName>
    </submittedName>
</protein>
<reference evidence="1 2" key="1">
    <citation type="submission" date="2019-10" db="EMBL/GenBank/DDBJ databases">
        <title>Taxonomy of Antarctic Massilia spp.: description of Massilia rubra sp. nov., Massilia aquatica sp. nov., Massilia mucilaginosa sp. nov., Massilia frigida sp. nov. isolated from streams, lakes and regoliths.</title>
        <authorList>
            <person name="Holochova P."/>
            <person name="Sedlacek I."/>
            <person name="Kralova S."/>
            <person name="Maslanova I."/>
            <person name="Busse H.-J."/>
            <person name="Stankova E."/>
            <person name="Vrbovska V."/>
            <person name="Kovarovic V."/>
            <person name="Bartak M."/>
            <person name="Svec P."/>
            <person name="Pantucek R."/>
        </authorList>
    </citation>
    <scope>NUCLEOTIDE SEQUENCE [LARGE SCALE GENOMIC DNA]</scope>
    <source>
        <strain evidence="1 2">CCM 8694</strain>
    </source>
</reference>